<name>A0ABN9S205_9DINO</name>
<protein>
    <submittedName>
        <fullName evidence="2">Uncharacterized protein</fullName>
    </submittedName>
</protein>
<evidence type="ECO:0000313" key="3">
    <source>
        <dbReference type="Proteomes" id="UP001189429"/>
    </source>
</evidence>
<dbReference type="Proteomes" id="UP001189429">
    <property type="component" value="Unassembled WGS sequence"/>
</dbReference>
<evidence type="ECO:0000256" key="1">
    <source>
        <dbReference type="SAM" id="MobiDB-lite"/>
    </source>
</evidence>
<accession>A0ABN9S205</accession>
<gene>
    <name evidence="2" type="ORF">PCOR1329_LOCUS25177</name>
</gene>
<reference evidence="2" key="1">
    <citation type="submission" date="2023-10" db="EMBL/GenBank/DDBJ databases">
        <authorList>
            <person name="Chen Y."/>
            <person name="Shah S."/>
            <person name="Dougan E. K."/>
            <person name="Thang M."/>
            <person name="Chan C."/>
        </authorList>
    </citation>
    <scope>NUCLEOTIDE SEQUENCE [LARGE SCALE GENOMIC DNA]</scope>
</reference>
<feature type="compositionally biased region" description="Basic and acidic residues" evidence="1">
    <location>
        <begin position="70"/>
        <end position="103"/>
    </location>
</feature>
<feature type="region of interest" description="Disordered" evidence="1">
    <location>
        <begin position="63"/>
        <end position="103"/>
    </location>
</feature>
<evidence type="ECO:0000313" key="2">
    <source>
        <dbReference type="EMBL" id="CAK0824905.1"/>
    </source>
</evidence>
<organism evidence="2 3">
    <name type="scientific">Prorocentrum cordatum</name>
    <dbReference type="NCBI Taxonomy" id="2364126"/>
    <lineage>
        <taxon>Eukaryota</taxon>
        <taxon>Sar</taxon>
        <taxon>Alveolata</taxon>
        <taxon>Dinophyceae</taxon>
        <taxon>Prorocentrales</taxon>
        <taxon>Prorocentraceae</taxon>
        <taxon>Prorocentrum</taxon>
    </lineage>
</organism>
<keyword evidence="3" id="KW-1185">Reference proteome</keyword>
<comment type="caution">
    <text evidence="2">The sequence shown here is derived from an EMBL/GenBank/DDBJ whole genome shotgun (WGS) entry which is preliminary data.</text>
</comment>
<proteinExistence type="predicted"/>
<sequence>MTTDSQVEKWAKEIMKTGIWMAEESGSETIVESGLGKYKIPKPLASVTKEDVKLALSPEAVAEQWAGHGHGHDAAGGHSHLDGHAHDEGHAHDGHAHKDGHDCCEGHDGHKAHGHDGHDGGHKHDGDCCGGHEGHEGHKPHGEAGHGGHGH</sequence>
<dbReference type="EMBL" id="CAUYUJ010008779">
    <property type="protein sequence ID" value="CAK0824905.1"/>
    <property type="molecule type" value="Genomic_DNA"/>
</dbReference>